<reference evidence="2 3" key="1">
    <citation type="journal article" date="2015" name="Int. J. Syst. Evol. Microbiol.">
        <title>Sporolactobacillus shoreae sp. nov. and Sporolactobacillus spathodeae sp. nov., two spore-forming lactic acid bacteria isolated from tree barks in Thailand.</title>
        <authorList>
            <person name="Thamacharoensuk T."/>
            <person name="Kitahara M."/>
            <person name="Ohkuma M."/>
            <person name="Thongchul N."/>
            <person name="Tanasupawat S."/>
        </authorList>
    </citation>
    <scope>NUCLEOTIDE SEQUENCE [LARGE SCALE GENOMIC DNA]</scope>
    <source>
        <strain evidence="2 3">BK92</strain>
    </source>
</reference>
<dbReference type="InterPro" id="IPR027417">
    <property type="entry name" value="P-loop_NTPase"/>
</dbReference>
<keyword evidence="3" id="KW-1185">Reference proteome</keyword>
<dbReference type="InterPro" id="IPR014001">
    <property type="entry name" value="Helicase_ATP-bd"/>
</dbReference>
<accession>A0A4Z0GR22</accession>
<comment type="caution">
    <text evidence="2">The sequence shown here is derived from an EMBL/GenBank/DDBJ whole genome shotgun (WGS) entry which is preliminary data.</text>
</comment>
<dbReference type="Proteomes" id="UP000298347">
    <property type="component" value="Unassembled WGS sequence"/>
</dbReference>
<protein>
    <recommendedName>
        <fullName evidence="1">Helicase ATP-binding domain-containing protein</fullName>
    </recommendedName>
</protein>
<proteinExistence type="predicted"/>
<evidence type="ECO:0000313" key="3">
    <source>
        <dbReference type="Proteomes" id="UP000298347"/>
    </source>
</evidence>
<dbReference type="SUPFAM" id="SSF52540">
    <property type="entry name" value="P-loop containing nucleoside triphosphate hydrolases"/>
    <property type="match status" value="1"/>
</dbReference>
<dbReference type="AlphaFoldDB" id="A0A4Z0GR22"/>
<dbReference type="RefSeq" id="WP_135348044.1">
    <property type="nucleotide sequence ID" value="NZ_SRJD01000005.1"/>
</dbReference>
<sequence length="474" mass="55421">MAYLSEKFTADDFRGMKAGFNYGFWSEPDSGKTRMIFEHLVPLAEQNERKILFLYPRSAIGDQLKNKYVSESVDYRTYQSIESDLARGIILPKYDYIVCDEAHYFIEDASFNDETERSFDYINQEHHAIKILLSGTPEPLRYAEFIKPVIDMCFVDYSNHNVEVVFLTRNTKLIERQIKQQLEKGQQTLVFSSSATSAYELSKKFLEHDPFFISSKNNQTFKSKNDEDVRERIIECEQTNRKIGFMTAAMNTGINFNEDVRNVVILGSPTSVEIRQTVARVRKGEKNRKVRLYLQVPFGQAIRTKVETMKRDLEFIDIGIHEWQRKYGVKRTPSFIWHETDRIDPDLAHIKINKMRLAKVKSDISDFASMSSNTVGTYQRIVEKYYPSTSIHWLKSPSESIEKFLEEHIENILVKEDQQKMKEIFKKSEITSRSGTVGPKVIRDYLYQKKKYSLQTKVKSVNGKKQQVWIITKL</sequence>
<organism evidence="2 3">
    <name type="scientific">Sporolactobacillus shoreae</name>
    <dbReference type="NCBI Taxonomy" id="1465501"/>
    <lineage>
        <taxon>Bacteria</taxon>
        <taxon>Bacillati</taxon>
        <taxon>Bacillota</taxon>
        <taxon>Bacilli</taxon>
        <taxon>Bacillales</taxon>
        <taxon>Sporolactobacillaceae</taxon>
        <taxon>Sporolactobacillus</taxon>
    </lineage>
</organism>
<dbReference type="OrthoDB" id="1803680at2"/>
<dbReference type="Gene3D" id="3.40.50.300">
    <property type="entry name" value="P-loop containing nucleotide triphosphate hydrolases"/>
    <property type="match status" value="2"/>
</dbReference>
<dbReference type="EMBL" id="SRJD01000005">
    <property type="protein sequence ID" value="TGA99024.1"/>
    <property type="molecule type" value="Genomic_DNA"/>
</dbReference>
<gene>
    <name evidence="2" type="ORF">E4665_06815</name>
</gene>
<evidence type="ECO:0000259" key="1">
    <source>
        <dbReference type="PROSITE" id="PS51192"/>
    </source>
</evidence>
<feature type="domain" description="Helicase ATP-binding" evidence="1">
    <location>
        <begin position="1"/>
        <end position="155"/>
    </location>
</feature>
<dbReference type="PROSITE" id="PS51192">
    <property type="entry name" value="HELICASE_ATP_BIND_1"/>
    <property type="match status" value="1"/>
</dbReference>
<name>A0A4Z0GR22_9BACL</name>
<evidence type="ECO:0000313" key="2">
    <source>
        <dbReference type="EMBL" id="TGA99024.1"/>
    </source>
</evidence>